<proteinExistence type="predicted"/>
<reference evidence="1 2" key="1">
    <citation type="submission" date="2020-02" db="EMBL/GenBank/DDBJ databases">
        <authorList>
            <person name="Ferguson B K."/>
        </authorList>
    </citation>
    <scope>NUCLEOTIDE SEQUENCE [LARGE SCALE GENOMIC DNA]</scope>
</reference>
<evidence type="ECO:0000313" key="2">
    <source>
        <dbReference type="Proteomes" id="UP000479000"/>
    </source>
</evidence>
<accession>A0A6H5GY89</accession>
<keyword evidence="2" id="KW-1185">Reference proteome</keyword>
<sequence length="113" mass="12281">MRLTVGDQFEISSTENLLYKPLGPRIRGNQCLNVICCISAPTIFLASLNNVSPVQCGLTCLSLSAIRLCSLNQTVCMASKLTCGGFMKKSHPKKCRTTYTSRTADPILAILKP</sequence>
<protein>
    <submittedName>
        <fullName evidence="1">Uncharacterized protein</fullName>
    </submittedName>
</protein>
<evidence type="ECO:0000313" key="1">
    <source>
        <dbReference type="EMBL" id="CAB0008019.1"/>
    </source>
</evidence>
<dbReference type="AlphaFoldDB" id="A0A6H5GY89"/>
<dbReference type="EMBL" id="CADCXU010019943">
    <property type="protein sequence ID" value="CAB0008019.1"/>
    <property type="molecule type" value="Genomic_DNA"/>
</dbReference>
<name>A0A6H5GY89_9HEMI</name>
<organism evidence="1 2">
    <name type="scientific">Nesidiocoris tenuis</name>
    <dbReference type="NCBI Taxonomy" id="355587"/>
    <lineage>
        <taxon>Eukaryota</taxon>
        <taxon>Metazoa</taxon>
        <taxon>Ecdysozoa</taxon>
        <taxon>Arthropoda</taxon>
        <taxon>Hexapoda</taxon>
        <taxon>Insecta</taxon>
        <taxon>Pterygota</taxon>
        <taxon>Neoptera</taxon>
        <taxon>Paraneoptera</taxon>
        <taxon>Hemiptera</taxon>
        <taxon>Heteroptera</taxon>
        <taxon>Panheteroptera</taxon>
        <taxon>Cimicomorpha</taxon>
        <taxon>Miridae</taxon>
        <taxon>Dicyphina</taxon>
        <taxon>Nesidiocoris</taxon>
    </lineage>
</organism>
<gene>
    <name evidence="1" type="ORF">NTEN_LOCUS13265</name>
</gene>
<dbReference type="Proteomes" id="UP000479000">
    <property type="component" value="Unassembled WGS sequence"/>
</dbReference>